<dbReference type="AlphaFoldDB" id="A0A9D4V426"/>
<protein>
    <submittedName>
        <fullName evidence="1">Uncharacterized protein</fullName>
    </submittedName>
</protein>
<proteinExistence type="predicted"/>
<comment type="caution">
    <text evidence="1">The sequence shown here is derived from an EMBL/GenBank/DDBJ whole genome shotgun (WGS) entry which is preliminary data.</text>
</comment>
<sequence length="177" mass="19373">MKELNCGWLWRDVDSSRRMQLGNLEQGQRLKVESSFRRGEGEESCIDTRPWRDATSLALPACAREKACNGTPNHAFLKLHDVAPMPIIIPHFVQSHLVHRGLPHHLATSALRSPPTSLGLCLAADNPTPAPPCDSPRELPEILSASSSPPSCQLQLQERLQFISSDGGAAANANREL</sequence>
<dbReference type="Proteomes" id="UP000886520">
    <property type="component" value="Chromosome 5"/>
</dbReference>
<name>A0A9D4V426_ADICA</name>
<evidence type="ECO:0000313" key="1">
    <source>
        <dbReference type="EMBL" id="KAI5079381.1"/>
    </source>
</evidence>
<dbReference type="EMBL" id="JABFUD020000005">
    <property type="protein sequence ID" value="KAI5079381.1"/>
    <property type="molecule type" value="Genomic_DNA"/>
</dbReference>
<gene>
    <name evidence="1" type="ORF">GOP47_0004860</name>
</gene>
<organism evidence="1 2">
    <name type="scientific">Adiantum capillus-veneris</name>
    <name type="common">Maidenhair fern</name>
    <dbReference type="NCBI Taxonomy" id="13818"/>
    <lineage>
        <taxon>Eukaryota</taxon>
        <taxon>Viridiplantae</taxon>
        <taxon>Streptophyta</taxon>
        <taxon>Embryophyta</taxon>
        <taxon>Tracheophyta</taxon>
        <taxon>Polypodiopsida</taxon>
        <taxon>Polypodiidae</taxon>
        <taxon>Polypodiales</taxon>
        <taxon>Pteridineae</taxon>
        <taxon>Pteridaceae</taxon>
        <taxon>Vittarioideae</taxon>
        <taxon>Adiantum</taxon>
    </lineage>
</organism>
<reference evidence="1 2" key="1">
    <citation type="submission" date="2021-01" db="EMBL/GenBank/DDBJ databases">
        <title>Adiantum capillus-veneris genome.</title>
        <authorList>
            <person name="Fang Y."/>
            <person name="Liao Q."/>
        </authorList>
    </citation>
    <scope>NUCLEOTIDE SEQUENCE [LARGE SCALE GENOMIC DNA]</scope>
    <source>
        <strain evidence="1">H3</strain>
        <tissue evidence="1">Leaf</tissue>
    </source>
</reference>
<evidence type="ECO:0000313" key="2">
    <source>
        <dbReference type="Proteomes" id="UP000886520"/>
    </source>
</evidence>
<accession>A0A9D4V426</accession>
<keyword evidence="2" id="KW-1185">Reference proteome</keyword>